<feature type="domain" description="F-box" evidence="1">
    <location>
        <begin position="9"/>
        <end position="53"/>
    </location>
</feature>
<dbReference type="PANTHER" id="PTHR38926">
    <property type="entry name" value="F-BOX DOMAIN CONTAINING PROTEIN, EXPRESSED"/>
    <property type="match status" value="1"/>
</dbReference>
<evidence type="ECO:0000313" key="3">
    <source>
        <dbReference type="Proteomes" id="UP000256964"/>
    </source>
</evidence>
<dbReference type="STRING" id="139420.A0A371D9I5"/>
<dbReference type="InterPro" id="IPR032675">
    <property type="entry name" value="LRR_dom_sf"/>
</dbReference>
<proteinExistence type="predicted"/>
<keyword evidence="3" id="KW-1185">Reference proteome</keyword>
<sequence>MHPALLVAEILLDIFDWLSDLPSSESRWTYAQLARCCRAWRESALDYLWTHLHGMDSVICVLRSHEDVAAGNATAAVLQYTGRVRSLVHLREPTVPDALRHCSLVFPHLESVLLFSQGCMAPPALATSTLLKHITLNMGFPSRMGSISDLIERSDAAARFLHHARAQCPSIRSLTVWGRISPQLNAAIASYTQLRTISIRGSFFKIETCAAIATFPSLETLDLGVFLREPEIRSWQVLSSSGTASFPALRNRTIHSFGPTVEAILARIPVGVLTKLRLDMEGCTEGPSYMQDIFQLLAQKTSESLRELTVTDRTSMDDLPSSGIARWYNLELLSPLARLRQLRCFTLHHPDLDDADLKELARWWPTLEHLDLGTYTPDMVMPEWKAQFTPAAHSIAARSFPHLLSVTVPVPPP</sequence>
<protein>
    <recommendedName>
        <fullName evidence="1">F-box domain-containing protein</fullName>
    </recommendedName>
</protein>
<dbReference type="Gene3D" id="3.80.10.10">
    <property type="entry name" value="Ribonuclease Inhibitor"/>
    <property type="match status" value="1"/>
</dbReference>
<evidence type="ECO:0000313" key="2">
    <source>
        <dbReference type="EMBL" id="RDX49194.1"/>
    </source>
</evidence>
<dbReference type="PANTHER" id="PTHR38926:SF5">
    <property type="entry name" value="F-BOX AND LEUCINE-RICH REPEAT PROTEIN 6"/>
    <property type="match status" value="1"/>
</dbReference>
<organism evidence="2 3">
    <name type="scientific">Lentinus brumalis</name>
    <dbReference type="NCBI Taxonomy" id="2498619"/>
    <lineage>
        <taxon>Eukaryota</taxon>
        <taxon>Fungi</taxon>
        <taxon>Dikarya</taxon>
        <taxon>Basidiomycota</taxon>
        <taxon>Agaricomycotina</taxon>
        <taxon>Agaricomycetes</taxon>
        <taxon>Polyporales</taxon>
        <taxon>Polyporaceae</taxon>
        <taxon>Lentinus</taxon>
    </lineage>
</organism>
<dbReference type="AlphaFoldDB" id="A0A371D9I5"/>
<reference evidence="2 3" key="1">
    <citation type="journal article" date="2018" name="Biotechnol. Biofuels">
        <title>Integrative visual omics of the white-rot fungus Polyporus brumalis exposes the biotechnological potential of its oxidative enzymes for delignifying raw plant biomass.</title>
        <authorList>
            <person name="Miyauchi S."/>
            <person name="Rancon A."/>
            <person name="Drula E."/>
            <person name="Hage H."/>
            <person name="Chaduli D."/>
            <person name="Favel A."/>
            <person name="Grisel S."/>
            <person name="Henrissat B."/>
            <person name="Herpoel-Gimbert I."/>
            <person name="Ruiz-Duenas F.J."/>
            <person name="Chevret D."/>
            <person name="Hainaut M."/>
            <person name="Lin J."/>
            <person name="Wang M."/>
            <person name="Pangilinan J."/>
            <person name="Lipzen A."/>
            <person name="Lesage-Meessen L."/>
            <person name="Navarro D."/>
            <person name="Riley R."/>
            <person name="Grigoriev I.V."/>
            <person name="Zhou S."/>
            <person name="Raouche S."/>
            <person name="Rosso M.N."/>
        </authorList>
    </citation>
    <scope>NUCLEOTIDE SEQUENCE [LARGE SCALE GENOMIC DNA]</scope>
    <source>
        <strain evidence="2 3">BRFM 1820</strain>
    </source>
</reference>
<dbReference type="InterPro" id="IPR001810">
    <property type="entry name" value="F-box_dom"/>
</dbReference>
<accession>A0A371D9I5</accession>
<name>A0A371D9I5_9APHY</name>
<dbReference type="Pfam" id="PF12937">
    <property type="entry name" value="F-box-like"/>
    <property type="match status" value="1"/>
</dbReference>
<dbReference type="EMBL" id="KZ857407">
    <property type="protein sequence ID" value="RDX49194.1"/>
    <property type="molecule type" value="Genomic_DNA"/>
</dbReference>
<dbReference type="Proteomes" id="UP000256964">
    <property type="component" value="Unassembled WGS sequence"/>
</dbReference>
<evidence type="ECO:0000259" key="1">
    <source>
        <dbReference type="Pfam" id="PF12937"/>
    </source>
</evidence>
<dbReference type="SUPFAM" id="SSF52047">
    <property type="entry name" value="RNI-like"/>
    <property type="match status" value="1"/>
</dbReference>
<dbReference type="OrthoDB" id="2663142at2759"/>
<gene>
    <name evidence="2" type="ORF">OH76DRAFT_1439253</name>
</gene>